<proteinExistence type="inferred from homology"/>
<dbReference type="PRINTS" id="PR00792">
    <property type="entry name" value="PEPSIN"/>
</dbReference>
<dbReference type="GO" id="GO:0005576">
    <property type="term" value="C:extracellular region"/>
    <property type="evidence" value="ECO:0007669"/>
    <property type="project" value="UniProtKB-SubCell"/>
</dbReference>
<evidence type="ECO:0000256" key="6">
    <source>
        <dbReference type="ARBA" id="ARBA00022750"/>
    </source>
</evidence>
<keyword evidence="9" id="KW-0325">Glycoprotein</keyword>
<evidence type="ECO:0000313" key="17">
    <source>
        <dbReference type="Proteomes" id="UP000240883"/>
    </source>
</evidence>
<comment type="subcellular location">
    <subcellularLocation>
        <location evidence="1">Secreted</location>
    </subcellularLocation>
</comment>
<evidence type="ECO:0000256" key="5">
    <source>
        <dbReference type="ARBA" id="ARBA00022729"/>
    </source>
</evidence>
<evidence type="ECO:0000256" key="4">
    <source>
        <dbReference type="ARBA" id="ARBA00022670"/>
    </source>
</evidence>
<feature type="domain" description="Peptidase A1" evidence="15">
    <location>
        <begin position="115"/>
        <end position="429"/>
    </location>
</feature>
<keyword evidence="5 14" id="KW-0732">Signal</keyword>
<accession>A0A2T2N9S0</accession>
<sequence>MASSIRLVFLVTLFAALVLAAPHKRNLQKRSFKVPRSLAQRHPRGLNGASAMRKVFMKYNFQGHENFKAAEGFIANQKIGTGNGNIGGLKVNAANGTTNGTGTVAANPEQNAALFLSPVDIGGQTLNLDFDSGSSDLWVFSTDLPPQAIQQHSAFDASKSANFKKMDGAQFSISYGDGSGAAGTVGTDTVTIGGVKVDNQAVELANAVSRSFVEDTNTDGLVGLAFSNLNTVNDGTKKIPQKTFFDNVMGNLDMPVFTADLDPDGTGVYEFGKIDATKFEGDMAWIPVNASSGFWQFDSAKFSVNGQMTDNPTASKAIADTGTSLLLVDQNVAEAYYSQVPGAQLNAQVGGFIYPCDAQLPEMAVAIGDSYMAKIPGNQITFATVDQANTTCFGGVQGNMGAGLQIYGDTMFKAQLVAFNGGNQSLGFGQKPAQPNPAQPGGGQQPAAAASPSPAPARLF</sequence>
<evidence type="ECO:0000256" key="10">
    <source>
        <dbReference type="ARBA" id="ARBA00055396"/>
    </source>
</evidence>
<keyword evidence="7 12" id="KW-0378">Hydrolase</keyword>
<keyword evidence="4 12" id="KW-0645">Protease</keyword>
<evidence type="ECO:0000313" key="16">
    <source>
        <dbReference type="EMBL" id="PSN62139.1"/>
    </source>
</evidence>
<evidence type="ECO:0000259" key="15">
    <source>
        <dbReference type="PROSITE" id="PS51767"/>
    </source>
</evidence>
<keyword evidence="6 12" id="KW-0064">Aspartyl protease</keyword>
<dbReference type="InterPro" id="IPR001969">
    <property type="entry name" value="Aspartic_peptidase_AS"/>
</dbReference>
<dbReference type="GO" id="GO:0004190">
    <property type="term" value="F:aspartic-type endopeptidase activity"/>
    <property type="evidence" value="ECO:0007669"/>
    <property type="project" value="UniProtKB-KW"/>
</dbReference>
<dbReference type="CDD" id="cd06097">
    <property type="entry name" value="Aspergillopepsin_like"/>
    <property type="match status" value="1"/>
</dbReference>
<feature type="chain" id="PRO_5015654696" evidence="14">
    <location>
        <begin position="21"/>
        <end position="460"/>
    </location>
</feature>
<dbReference type="EMBL" id="KZ678142">
    <property type="protein sequence ID" value="PSN62139.1"/>
    <property type="molecule type" value="Genomic_DNA"/>
</dbReference>
<organism evidence="16 17">
    <name type="scientific">Corynespora cassiicola Philippines</name>
    <dbReference type="NCBI Taxonomy" id="1448308"/>
    <lineage>
        <taxon>Eukaryota</taxon>
        <taxon>Fungi</taxon>
        <taxon>Dikarya</taxon>
        <taxon>Ascomycota</taxon>
        <taxon>Pezizomycotina</taxon>
        <taxon>Dothideomycetes</taxon>
        <taxon>Pleosporomycetidae</taxon>
        <taxon>Pleosporales</taxon>
        <taxon>Corynesporascaceae</taxon>
        <taxon>Corynespora</taxon>
    </lineage>
</organism>
<feature type="region of interest" description="Disordered" evidence="13">
    <location>
        <begin position="427"/>
        <end position="460"/>
    </location>
</feature>
<evidence type="ECO:0000256" key="8">
    <source>
        <dbReference type="ARBA" id="ARBA00023145"/>
    </source>
</evidence>
<evidence type="ECO:0000256" key="9">
    <source>
        <dbReference type="ARBA" id="ARBA00023180"/>
    </source>
</evidence>
<dbReference type="PROSITE" id="PS00141">
    <property type="entry name" value="ASP_PROTEASE"/>
    <property type="match status" value="2"/>
</dbReference>
<dbReference type="STRING" id="1448308.A0A2T2N9S0"/>
<dbReference type="Gene3D" id="2.40.70.10">
    <property type="entry name" value="Acid Proteases"/>
    <property type="match status" value="2"/>
</dbReference>
<dbReference type="InterPro" id="IPR034163">
    <property type="entry name" value="Aspergillopepsin-like_cat_dom"/>
</dbReference>
<dbReference type="InterPro" id="IPR021109">
    <property type="entry name" value="Peptidase_aspartic_dom_sf"/>
</dbReference>
<dbReference type="FunFam" id="2.40.70.10:FF:000024">
    <property type="entry name" value="Endothiapepsin"/>
    <property type="match status" value="1"/>
</dbReference>
<comment type="function">
    <text evidence="10">Secreted aspartic endopeptidase that allows assimilation of proteinaceous substrates. The scissile peptide bond is attacked by a nucleophilic water molecule activated by two aspartic residues in the active site. Shows a broad primary substrate specificity. Favors hydrophobic residues at the P1 and P1' positions.</text>
</comment>
<feature type="active site" evidence="11">
    <location>
        <position position="131"/>
    </location>
</feature>
<dbReference type="GO" id="GO:0006508">
    <property type="term" value="P:proteolysis"/>
    <property type="evidence" value="ECO:0007669"/>
    <property type="project" value="UniProtKB-KW"/>
</dbReference>
<evidence type="ECO:0000256" key="14">
    <source>
        <dbReference type="SAM" id="SignalP"/>
    </source>
</evidence>
<feature type="signal peptide" evidence="14">
    <location>
        <begin position="1"/>
        <end position="20"/>
    </location>
</feature>
<gene>
    <name evidence="16" type="ORF">BS50DRAFT_592359</name>
</gene>
<evidence type="ECO:0000256" key="3">
    <source>
        <dbReference type="ARBA" id="ARBA00022525"/>
    </source>
</evidence>
<comment type="similarity">
    <text evidence="2 12">Belongs to the peptidase A1 family.</text>
</comment>
<evidence type="ECO:0000256" key="13">
    <source>
        <dbReference type="SAM" id="MobiDB-lite"/>
    </source>
</evidence>
<dbReference type="Proteomes" id="UP000240883">
    <property type="component" value="Unassembled WGS sequence"/>
</dbReference>
<evidence type="ECO:0000256" key="2">
    <source>
        <dbReference type="ARBA" id="ARBA00007447"/>
    </source>
</evidence>
<dbReference type="Pfam" id="PF00026">
    <property type="entry name" value="Asp"/>
    <property type="match status" value="1"/>
</dbReference>
<keyword evidence="8" id="KW-0865">Zymogen</keyword>
<name>A0A2T2N9S0_CORCC</name>
<dbReference type="FunFam" id="2.40.70.10:FF:000026">
    <property type="entry name" value="Endothiapepsin"/>
    <property type="match status" value="1"/>
</dbReference>
<dbReference type="InterPro" id="IPR001461">
    <property type="entry name" value="Aspartic_peptidase_A1"/>
</dbReference>
<evidence type="ECO:0000256" key="12">
    <source>
        <dbReference type="RuleBase" id="RU000454"/>
    </source>
</evidence>
<dbReference type="PANTHER" id="PTHR47966">
    <property type="entry name" value="BETA-SITE APP-CLEAVING ENZYME, ISOFORM A-RELATED"/>
    <property type="match status" value="1"/>
</dbReference>
<dbReference type="OrthoDB" id="2747330at2759"/>
<dbReference type="AlphaFoldDB" id="A0A2T2N9S0"/>
<evidence type="ECO:0000256" key="11">
    <source>
        <dbReference type="PIRSR" id="PIRSR601461-1"/>
    </source>
</evidence>
<dbReference type="InterPro" id="IPR033121">
    <property type="entry name" value="PEPTIDASE_A1"/>
</dbReference>
<keyword evidence="3" id="KW-0964">Secreted</keyword>
<feature type="active site" evidence="11">
    <location>
        <position position="320"/>
    </location>
</feature>
<dbReference type="SUPFAM" id="SSF50630">
    <property type="entry name" value="Acid proteases"/>
    <property type="match status" value="1"/>
</dbReference>
<dbReference type="PROSITE" id="PS51767">
    <property type="entry name" value="PEPTIDASE_A1"/>
    <property type="match status" value="1"/>
</dbReference>
<evidence type="ECO:0000256" key="7">
    <source>
        <dbReference type="ARBA" id="ARBA00022801"/>
    </source>
</evidence>
<protein>
    <submittedName>
        <fullName evidence="16">Acid protease</fullName>
    </submittedName>
</protein>
<reference evidence="16 17" key="1">
    <citation type="journal article" date="2018" name="Front. Microbiol.">
        <title>Genome-Wide Analysis of Corynespora cassiicola Leaf Fall Disease Putative Effectors.</title>
        <authorList>
            <person name="Lopez D."/>
            <person name="Ribeiro S."/>
            <person name="Label P."/>
            <person name="Fumanal B."/>
            <person name="Venisse J.S."/>
            <person name="Kohler A."/>
            <person name="de Oliveira R.R."/>
            <person name="Labutti K."/>
            <person name="Lipzen A."/>
            <person name="Lail K."/>
            <person name="Bauer D."/>
            <person name="Ohm R.A."/>
            <person name="Barry K.W."/>
            <person name="Spatafora J."/>
            <person name="Grigoriev I.V."/>
            <person name="Martin F.M."/>
            <person name="Pujade-Renaud V."/>
        </authorList>
    </citation>
    <scope>NUCLEOTIDE SEQUENCE [LARGE SCALE GENOMIC DNA]</scope>
    <source>
        <strain evidence="16 17">Philippines</strain>
    </source>
</reference>
<evidence type="ECO:0000256" key="1">
    <source>
        <dbReference type="ARBA" id="ARBA00004613"/>
    </source>
</evidence>
<dbReference type="PANTHER" id="PTHR47966:SF23">
    <property type="entry name" value="ASPARTIC ENDOPEPTIDASE, PUTATIVE (AFU_ORTHOLOGUE AFUA_2G15950)-RELATED"/>
    <property type="match status" value="1"/>
</dbReference>
<keyword evidence="17" id="KW-1185">Reference proteome</keyword>